<protein>
    <submittedName>
        <fullName evidence="2">Uncharacterized protein</fullName>
    </submittedName>
</protein>
<gene>
    <name evidence="2" type="ORF">DUNSADRAFT_2003</name>
</gene>
<keyword evidence="1" id="KW-0472">Membrane</keyword>
<dbReference type="EMBL" id="MU069562">
    <property type="protein sequence ID" value="KAF5838912.1"/>
    <property type="molecule type" value="Genomic_DNA"/>
</dbReference>
<evidence type="ECO:0000313" key="3">
    <source>
        <dbReference type="Proteomes" id="UP000815325"/>
    </source>
</evidence>
<evidence type="ECO:0000313" key="2">
    <source>
        <dbReference type="EMBL" id="KAF5838912.1"/>
    </source>
</evidence>
<keyword evidence="3" id="KW-1185">Reference proteome</keyword>
<sequence>MEDIHPGYIIVGLVVFILSTLSAFVYINHRHTFGGYGRRKRIGTKKAKKEKMKAGLQPAGDS</sequence>
<proteinExistence type="predicted"/>
<keyword evidence="1" id="KW-0812">Transmembrane</keyword>
<organism evidence="2 3">
    <name type="scientific">Dunaliella salina</name>
    <name type="common">Green alga</name>
    <name type="synonym">Protococcus salinus</name>
    <dbReference type="NCBI Taxonomy" id="3046"/>
    <lineage>
        <taxon>Eukaryota</taxon>
        <taxon>Viridiplantae</taxon>
        <taxon>Chlorophyta</taxon>
        <taxon>core chlorophytes</taxon>
        <taxon>Chlorophyceae</taxon>
        <taxon>CS clade</taxon>
        <taxon>Chlamydomonadales</taxon>
        <taxon>Dunaliellaceae</taxon>
        <taxon>Dunaliella</taxon>
    </lineage>
</organism>
<evidence type="ECO:0000256" key="1">
    <source>
        <dbReference type="SAM" id="Phobius"/>
    </source>
</evidence>
<feature type="transmembrane region" description="Helical" evidence="1">
    <location>
        <begin position="6"/>
        <end position="27"/>
    </location>
</feature>
<name>A0ABQ7GWC0_DUNSA</name>
<reference evidence="2" key="1">
    <citation type="submission" date="2017-08" db="EMBL/GenBank/DDBJ databases">
        <authorList>
            <person name="Polle J.E."/>
            <person name="Barry K."/>
            <person name="Cushman J."/>
            <person name="Schmutz J."/>
            <person name="Tran D."/>
            <person name="Hathwaick L.T."/>
            <person name="Yim W.C."/>
            <person name="Jenkins J."/>
            <person name="Mckie-Krisberg Z.M."/>
            <person name="Prochnik S."/>
            <person name="Lindquist E."/>
            <person name="Dockter R.B."/>
            <person name="Adam C."/>
            <person name="Molina H."/>
            <person name="Bunkerborg J."/>
            <person name="Jin E."/>
            <person name="Buchheim M."/>
            <person name="Magnuson J."/>
        </authorList>
    </citation>
    <scope>NUCLEOTIDE SEQUENCE</scope>
    <source>
        <strain evidence="2">CCAP 19/18</strain>
    </source>
</reference>
<comment type="caution">
    <text evidence="2">The sequence shown here is derived from an EMBL/GenBank/DDBJ whole genome shotgun (WGS) entry which is preliminary data.</text>
</comment>
<dbReference type="Proteomes" id="UP000815325">
    <property type="component" value="Unassembled WGS sequence"/>
</dbReference>
<accession>A0ABQ7GWC0</accession>
<keyword evidence="1" id="KW-1133">Transmembrane helix</keyword>